<dbReference type="InterPro" id="IPR015421">
    <property type="entry name" value="PyrdxlP-dep_Trfase_major"/>
</dbReference>
<reference evidence="9 10" key="1">
    <citation type="submission" date="2020-01" db="EMBL/GenBank/DDBJ databases">
        <authorList>
            <person name="Gulvik C.A."/>
            <person name="Batra D.G."/>
        </authorList>
    </citation>
    <scope>NUCLEOTIDE SEQUENCE [LARGE SCALE GENOMIC DNA]</scope>
    <source>
        <strain evidence="9 10">W9323</strain>
    </source>
</reference>
<keyword evidence="10" id="KW-1185">Reference proteome</keyword>
<dbReference type="GO" id="GO:0003700">
    <property type="term" value="F:DNA-binding transcription factor activity"/>
    <property type="evidence" value="ECO:0007669"/>
    <property type="project" value="InterPro"/>
</dbReference>
<keyword evidence="6" id="KW-0238">DNA-binding</keyword>
<accession>A0A7D3Y1Q6</accession>
<comment type="cofactor">
    <cofactor evidence="1">
        <name>pyridoxal 5'-phosphate</name>
        <dbReference type="ChEBI" id="CHEBI:597326"/>
    </cofactor>
</comment>
<dbReference type="Proteomes" id="UP000503088">
    <property type="component" value="Chromosome"/>
</dbReference>
<evidence type="ECO:0000256" key="3">
    <source>
        <dbReference type="ARBA" id="ARBA00022576"/>
    </source>
</evidence>
<dbReference type="CDD" id="cd07377">
    <property type="entry name" value="WHTH_GntR"/>
    <property type="match status" value="1"/>
</dbReference>
<dbReference type="PROSITE" id="PS50949">
    <property type="entry name" value="HTH_GNTR"/>
    <property type="match status" value="1"/>
</dbReference>
<dbReference type="InterPro" id="IPR036388">
    <property type="entry name" value="WH-like_DNA-bd_sf"/>
</dbReference>
<evidence type="ECO:0000256" key="4">
    <source>
        <dbReference type="ARBA" id="ARBA00022898"/>
    </source>
</evidence>
<keyword evidence="7" id="KW-0804">Transcription</keyword>
<name>A0A7D3Y1Q6_9BACL</name>
<dbReference type="SUPFAM" id="SSF53383">
    <property type="entry name" value="PLP-dependent transferases"/>
    <property type="match status" value="1"/>
</dbReference>
<dbReference type="SMART" id="SM00345">
    <property type="entry name" value="HTH_GNTR"/>
    <property type="match status" value="1"/>
</dbReference>
<dbReference type="PANTHER" id="PTHR46577:SF1">
    <property type="entry name" value="HTH-TYPE TRANSCRIPTIONAL REGULATORY PROTEIN GABR"/>
    <property type="match status" value="1"/>
</dbReference>
<dbReference type="RefSeq" id="WP_173221986.1">
    <property type="nucleotide sequence ID" value="NZ_CP048104.1"/>
</dbReference>
<keyword evidence="3 9" id="KW-0032">Aminotransferase</keyword>
<keyword evidence="9" id="KW-0808">Transferase</keyword>
<evidence type="ECO:0000256" key="6">
    <source>
        <dbReference type="ARBA" id="ARBA00023125"/>
    </source>
</evidence>
<sequence length="470" mass="54044">MLWIYIDRSLNIALKKQVYEQIRTRILQGELTAGYRLPPSRELADQLCVSRNVIVEAYEQLLAEGYVEGKQGSGTYVAQGVYLEYDLKEKPVSFWEIESKKEEDQDRIDFRSGIPALNQFPKKEWSKLAKEVCEEATDSIFGYDNPEGRYELRHVLSRYLKRTRGVHCHPDQLVITSGATQALSLIANMFLSSNKTVVIEDPITYEIQTIFSSTGANLCPIPVDQNGIRTDLIPVDRKPGFIFVTPSHQFPLGSILPIQRRIQLIQFARKFDTYIVEDDYDSEFRYGGEPISSLQGLDPERVIYIGSFSKILSPALRIGYLILPAILTQRCRQLKWHFDLHTPSLDQSALARFIHNGSLDRHIRRMRKLYLRRRKSLHSCLQESFGDHVSISGDATGLHLIAEFDNVEFNESLLRDILQHKVKIYPVEHHAIQKGHHRNKIILGYGNLTEEQIQEGVYRMKQALKNVCTI</sequence>
<dbReference type="Pfam" id="PF00392">
    <property type="entry name" value="GntR"/>
    <property type="match status" value="1"/>
</dbReference>
<dbReference type="Gene3D" id="3.40.640.10">
    <property type="entry name" value="Type I PLP-dependent aspartate aminotransferase-like (Major domain)"/>
    <property type="match status" value="1"/>
</dbReference>
<protein>
    <submittedName>
        <fullName evidence="9">PLP-dependent aminotransferase family protein</fullName>
    </submittedName>
</protein>
<dbReference type="InterPro" id="IPR015424">
    <property type="entry name" value="PyrdxlP-dep_Trfase"/>
</dbReference>
<dbReference type="GO" id="GO:0008483">
    <property type="term" value="F:transaminase activity"/>
    <property type="evidence" value="ECO:0007669"/>
    <property type="project" value="UniProtKB-KW"/>
</dbReference>
<evidence type="ECO:0000313" key="10">
    <source>
        <dbReference type="Proteomes" id="UP000503088"/>
    </source>
</evidence>
<gene>
    <name evidence="9" type="ORF">GXN76_07650</name>
</gene>
<dbReference type="InterPro" id="IPR036390">
    <property type="entry name" value="WH_DNA-bd_sf"/>
</dbReference>
<dbReference type="SUPFAM" id="SSF46785">
    <property type="entry name" value="Winged helix' DNA-binding domain"/>
    <property type="match status" value="1"/>
</dbReference>
<organism evidence="9 10">
    <name type="scientific">Kroppenstedtia pulmonis</name>
    <dbReference type="NCBI Taxonomy" id="1380685"/>
    <lineage>
        <taxon>Bacteria</taxon>
        <taxon>Bacillati</taxon>
        <taxon>Bacillota</taxon>
        <taxon>Bacilli</taxon>
        <taxon>Bacillales</taxon>
        <taxon>Thermoactinomycetaceae</taxon>
        <taxon>Kroppenstedtia</taxon>
    </lineage>
</organism>
<dbReference type="PRINTS" id="PR00035">
    <property type="entry name" value="HTHGNTR"/>
</dbReference>
<dbReference type="CDD" id="cd00609">
    <property type="entry name" value="AAT_like"/>
    <property type="match status" value="1"/>
</dbReference>
<dbReference type="GO" id="GO:0030170">
    <property type="term" value="F:pyridoxal phosphate binding"/>
    <property type="evidence" value="ECO:0007669"/>
    <property type="project" value="InterPro"/>
</dbReference>
<evidence type="ECO:0000313" key="9">
    <source>
        <dbReference type="EMBL" id="QKG84363.1"/>
    </source>
</evidence>
<evidence type="ECO:0000256" key="1">
    <source>
        <dbReference type="ARBA" id="ARBA00001933"/>
    </source>
</evidence>
<evidence type="ECO:0000259" key="8">
    <source>
        <dbReference type="PROSITE" id="PS50949"/>
    </source>
</evidence>
<keyword evidence="4" id="KW-0663">Pyridoxal phosphate</keyword>
<dbReference type="InterPro" id="IPR000524">
    <property type="entry name" value="Tscrpt_reg_HTH_GntR"/>
</dbReference>
<proteinExistence type="inferred from homology"/>
<dbReference type="PANTHER" id="PTHR46577">
    <property type="entry name" value="HTH-TYPE TRANSCRIPTIONAL REGULATORY PROTEIN GABR"/>
    <property type="match status" value="1"/>
</dbReference>
<feature type="domain" description="HTH gntR-type" evidence="8">
    <location>
        <begin position="12"/>
        <end position="80"/>
    </location>
</feature>
<evidence type="ECO:0000256" key="7">
    <source>
        <dbReference type="ARBA" id="ARBA00023163"/>
    </source>
</evidence>
<dbReference type="GO" id="GO:0003677">
    <property type="term" value="F:DNA binding"/>
    <property type="evidence" value="ECO:0007669"/>
    <property type="project" value="UniProtKB-KW"/>
</dbReference>
<dbReference type="Pfam" id="PF00155">
    <property type="entry name" value="Aminotran_1_2"/>
    <property type="match status" value="1"/>
</dbReference>
<evidence type="ECO:0000256" key="5">
    <source>
        <dbReference type="ARBA" id="ARBA00023015"/>
    </source>
</evidence>
<dbReference type="Gene3D" id="1.10.10.10">
    <property type="entry name" value="Winged helix-like DNA-binding domain superfamily/Winged helix DNA-binding domain"/>
    <property type="match status" value="1"/>
</dbReference>
<dbReference type="AlphaFoldDB" id="A0A7D3Y1Q6"/>
<dbReference type="EMBL" id="CP048104">
    <property type="protein sequence ID" value="QKG84363.1"/>
    <property type="molecule type" value="Genomic_DNA"/>
</dbReference>
<dbReference type="InterPro" id="IPR051446">
    <property type="entry name" value="HTH_trans_reg/aminotransferase"/>
</dbReference>
<keyword evidence="5" id="KW-0805">Transcription regulation</keyword>
<dbReference type="KEGG" id="kpul:GXN76_07650"/>
<dbReference type="InterPro" id="IPR004839">
    <property type="entry name" value="Aminotransferase_I/II_large"/>
</dbReference>
<comment type="similarity">
    <text evidence="2">In the C-terminal section; belongs to the class-I pyridoxal-phosphate-dependent aminotransferase family.</text>
</comment>
<evidence type="ECO:0000256" key="2">
    <source>
        <dbReference type="ARBA" id="ARBA00005384"/>
    </source>
</evidence>